<keyword evidence="3" id="KW-0408">Iron</keyword>
<sequence>MSSSTKDKILKQIAENPIILYMKGVPSAPECGFSAKAVAILNTSKVPYTYVDVLRAPFIRDKLPTVSKWPTFPQLFVNGELIGGCDIIETLDKDGVLLSLLQSALPKSAEPQAAVISHSEVDALIVQAYPDAIVHIVGEGCNLEIAVISDQFADLSLIKQHQGVMAALNEPLASGRLHAVTLKTYTQAQWQAQQSAANPGLLQIQV</sequence>
<reference evidence="8" key="1">
    <citation type="submission" date="2021-04" db="EMBL/GenBank/DDBJ databases">
        <title>Draft genome sequence data of methanotrophic Methylovulum sp. strain S1L and Methylomonas sp. strain S2AM isolated from boreal lake water columns.</title>
        <authorList>
            <person name="Rissanen A.J."/>
            <person name="Mangayil R."/>
            <person name="Svenning M.M."/>
            <person name="Khanongnuch R."/>
        </authorList>
    </citation>
    <scope>NUCLEOTIDE SEQUENCE</scope>
    <source>
        <strain evidence="8">S2AM</strain>
    </source>
</reference>
<dbReference type="SUPFAM" id="SSF82657">
    <property type="entry name" value="BolA-like"/>
    <property type="match status" value="1"/>
</dbReference>
<dbReference type="PROSITE" id="PS51354">
    <property type="entry name" value="GLUTAREDOXIN_2"/>
    <property type="match status" value="1"/>
</dbReference>
<proteinExistence type="inferred from homology"/>
<comment type="similarity">
    <text evidence="6">Belongs to the BolA/IbaG family.</text>
</comment>
<dbReference type="CDD" id="cd03028">
    <property type="entry name" value="GRX_PICOT_like"/>
    <property type="match status" value="1"/>
</dbReference>
<dbReference type="PANTHER" id="PTHR10293">
    <property type="entry name" value="GLUTAREDOXIN FAMILY MEMBER"/>
    <property type="match status" value="1"/>
</dbReference>
<evidence type="ECO:0000256" key="3">
    <source>
        <dbReference type="ARBA" id="ARBA00023004"/>
    </source>
</evidence>
<evidence type="ECO:0000313" key="9">
    <source>
        <dbReference type="Proteomes" id="UP000676649"/>
    </source>
</evidence>
<evidence type="ECO:0000256" key="5">
    <source>
        <dbReference type="ARBA" id="ARBA00023284"/>
    </source>
</evidence>
<dbReference type="PANTHER" id="PTHR10293:SF72">
    <property type="entry name" value="MONOTHIOL GLUTAREDOXIN-S14, CHLOROPLASTIC"/>
    <property type="match status" value="1"/>
</dbReference>
<dbReference type="RefSeq" id="WP_215583045.1">
    <property type="nucleotide sequence ID" value="NZ_CP073754.1"/>
</dbReference>
<dbReference type="AlphaFoldDB" id="A0A975MNT5"/>
<dbReference type="GO" id="GO:0046872">
    <property type="term" value="F:metal ion binding"/>
    <property type="evidence" value="ECO:0007669"/>
    <property type="project" value="UniProtKB-KW"/>
</dbReference>
<dbReference type="InterPro" id="IPR033658">
    <property type="entry name" value="GRX_PICOT-like"/>
</dbReference>
<evidence type="ECO:0000256" key="4">
    <source>
        <dbReference type="ARBA" id="ARBA00023014"/>
    </source>
</evidence>
<dbReference type="Pfam" id="PF01722">
    <property type="entry name" value="BolA"/>
    <property type="match status" value="1"/>
</dbReference>
<dbReference type="InterPro" id="IPR036249">
    <property type="entry name" value="Thioredoxin-like_sf"/>
</dbReference>
<dbReference type="Pfam" id="PF00462">
    <property type="entry name" value="Glutaredoxin"/>
    <property type="match status" value="1"/>
</dbReference>
<dbReference type="NCBIfam" id="TIGR00365">
    <property type="entry name" value="Grx4 family monothiol glutaredoxin"/>
    <property type="match status" value="1"/>
</dbReference>
<gene>
    <name evidence="8" type="primary">grxD</name>
    <name evidence="8" type="ORF">KEF85_01945</name>
</gene>
<dbReference type="InterPro" id="IPR004480">
    <property type="entry name" value="Monothiol_GRX-rel"/>
</dbReference>
<evidence type="ECO:0000256" key="1">
    <source>
        <dbReference type="ARBA" id="ARBA00022714"/>
    </source>
</evidence>
<dbReference type="InterPro" id="IPR002634">
    <property type="entry name" value="BolA"/>
</dbReference>
<dbReference type="Gene3D" id="3.30.300.90">
    <property type="entry name" value="BolA-like"/>
    <property type="match status" value="1"/>
</dbReference>
<evidence type="ECO:0000313" key="8">
    <source>
        <dbReference type="EMBL" id="QWF71278.1"/>
    </source>
</evidence>
<protein>
    <submittedName>
        <fullName evidence="8">Grx4 family monothiol glutaredoxin</fullName>
    </submittedName>
</protein>
<dbReference type="EMBL" id="CP073754">
    <property type="protein sequence ID" value="QWF71278.1"/>
    <property type="molecule type" value="Genomic_DNA"/>
</dbReference>
<dbReference type="KEGG" id="mpad:KEF85_01945"/>
<evidence type="ECO:0000256" key="6">
    <source>
        <dbReference type="RuleBase" id="RU003860"/>
    </source>
</evidence>
<keyword evidence="5" id="KW-0676">Redox-active center</keyword>
<dbReference type="Proteomes" id="UP000676649">
    <property type="component" value="Chromosome"/>
</dbReference>
<evidence type="ECO:0000259" key="7">
    <source>
        <dbReference type="Pfam" id="PF00462"/>
    </source>
</evidence>
<dbReference type="Gene3D" id="3.40.30.10">
    <property type="entry name" value="Glutaredoxin"/>
    <property type="match status" value="1"/>
</dbReference>
<evidence type="ECO:0000256" key="2">
    <source>
        <dbReference type="ARBA" id="ARBA00022723"/>
    </source>
</evidence>
<dbReference type="GO" id="GO:0051537">
    <property type="term" value="F:2 iron, 2 sulfur cluster binding"/>
    <property type="evidence" value="ECO:0007669"/>
    <property type="project" value="UniProtKB-KW"/>
</dbReference>
<accession>A0A975MNT5</accession>
<keyword evidence="9" id="KW-1185">Reference proteome</keyword>
<dbReference type="InterPro" id="IPR002109">
    <property type="entry name" value="Glutaredoxin"/>
</dbReference>
<name>A0A975MNT5_9GAMM</name>
<keyword evidence="2" id="KW-0479">Metal-binding</keyword>
<keyword evidence="1" id="KW-0001">2Fe-2S</keyword>
<dbReference type="SUPFAM" id="SSF52833">
    <property type="entry name" value="Thioredoxin-like"/>
    <property type="match status" value="1"/>
</dbReference>
<dbReference type="InterPro" id="IPR036065">
    <property type="entry name" value="BolA-like_sf"/>
</dbReference>
<keyword evidence="4" id="KW-0411">Iron-sulfur</keyword>
<organism evidence="8 9">
    <name type="scientific">Methylomonas paludis</name>
    <dbReference type="NCBI Taxonomy" id="1173101"/>
    <lineage>
        <taxon>Bacteria</taxon>
        <taxon>Pseudomonadati</taxon>
        <taxon>Pseudomonadota</taxon>
        <taxon>Gammaproteobacteria</taxon>
        <taxon>Methylococcales</taxon>
        <taxon>Methylococcaceae</taxon>
        <taxon>Methylomonas</taxon>
    </lineage>
</organism>
<feature type="domain" description="Glutaredoxin" evidence="7">
    <location>
        <begin position="18"/>
        <end position="82"/>
    </location>
</feature>